<evidence type="ECO:0000313" key="5">
    <source>
        <dbReference type="Proteomes" id="UP000515819"/>
    </source>
</evidence>
<feature type="domain" description="Glucosyltransferase 3-like N-terminal" evidence="2">
    <location>
        <begin position="16"/>
        <end position="172"/>
    </location>
</feature>
<reference evidence="4 5" key="1">
    <citation type="submission" date="2020-08" db="EMBL/GenBank/DDBJ databases">
        <authorList>
            <person name="Liu C."/>
            <person name="Sun Q."/>
        </authorList>
    </citation>
    <scope>NUCLEOTIDE SEQUENCE [LARGE SCALE GENOMIC DNA]</scope>
    <source>
        <strain evidence="4 5">NSJ-4</strain>
    </source>
</reference>
<dbReference type="InterPro" id="IPR058591">
    <property type="entry name" value="Gtf3_N"/>
</dbReference>
<dbReference type="InterPro" id="IPR058592">
    <property type="entry name" value="Gtf3_C"/>
</dbReference>
<dbReference type="Pfam" id="PF26334">
    <property type="entry name" value="Gtf3_N"/>
    <property type="match status" value="1"/>
</dbReference>
<feature type="domain" description="Glucosyltransferase 3-like C-terminal" evidence="3">
    <location>
        <begin position="198"/>
        <end position="358"/>
    </location>
</feature>
<dbReference type="KEGG" id="wcp:H9Q76_01070"/>
<evidence type="ECO:0000256" key="1">
    <source>
        <dbReference type="ARBA" id="ARBA00022679"/>
    </source>
</evidence>
<accession>A0A7G9FN03</accession>
<dbReference type="RefSeq" id="WP_249321392.1">
    <property type="nucleotide sequence ID" value="NZ_CP060632.1"/>
</dbReference>
<dbReference type="Pfam" id="PF26337">
    <property type="entry name" value="Gtf3_C"/>
    <property type="match status" value="1"/>
</dbReference>
<proteinExistence type="predicted"/>
<evidence type="ECO:0000259" key="3">
    <source>
        <dbReference type="Pfam" id="PF26337"/>
    </source>
</evidence>
<dbReference type="AlphaFoldDB" id="A0A7G9FN03"/>
<name>A0A7G9FN03_9FIRM</name>
<evidence type="ECO:0008006" key="6">
    <source>
        <dbReference type="Google" id="ProtNLM"/>
    </source>
</evidence>
<protein>
    <recommendedName>
        <fullName evidence="6">Beta-1,6-galactofuranosyltransferase</fullName>
    </recommendedName>
</protein>
<dbReference type="PIRSF" id="PIRSF007023">
    <property type="entry name" value="UDP-Galf_transf"/>
    <property type="match status" value="1"/>
</dbReference>
<evidence type="ECO:0000259" key="2">
    <source>
        <dbReference type="Pfam" id="PF26334"/>
    </source>
</evidence>
<keyword evidence="1" id="KW-0808">Transferase</keyword>
<dbReference type="SUPFAM" id="SSF53756">
    <property type="entry name" value="UDP-Glycosyltransferase/glycogen phosphorylase"/>
    <property type="match status" value="1"/>
</dbReference>
<evidence type="ECO:0000313" key="4">
    <source>
        <dbReference type="EMBL" id="QNL99934.1"/>
    </source>
</evidence>
<keyword evidence="5" id="KW-1185">Reference proteome</keyword>
<dbReference type="EMBL" id="CP060632">
    <property type="protein sequence ID" value="QNL99934.1"/>
    <property type="molecule type" value="Genomic_DNA"/>
</dbReference>
<dbReference type="Gene3D" id="3.40.50.2000">
    <property type="entry name" value="Glycogen Phosphorylase B"/>
    <property type="match status" value="2"/>
</dbReference>
<dbReference type="Proteomes" id="UP000515819">
    <property type="component" value="Chromosome"/>
</dbReference>
<gene>
    <name evidence="4" type="ORF">H9Q76_01070</name>
</gene>
<sequence length="360" mass="41301">MDWYICEKTEDEYLNRTAGIKAREDLDVIFKQCGMKMINLVVGEDTRTDAGIIRKIKGHIATKKYWEEKLACVHEGDTIYIQFPVRNHTVFLASVLKKLVQKNIRVVLFIHDLEYMRHIKNKSIPFKKKKRMELEEVSVLKNATNIVVHNHQMKKLMHEALGIPLEKMIELDIFDYLIGKEGEKIQERGKRKPGYSCIIAGNLDKQKSAYVYELPKDIAFDLYGPNYTGQAGGNICYHGSFPPAELPYELEGNFGLVWDGISVDTCAGVYGEYLKVNNPHKTSLYLASGIPVFIWKEAALAEFVEQERVGITISSLYEIKDIFEKLTEDEYADMLQHAKLISKRLTSGFYTKQAIEKAMK</sequence>
<organism evidence="4 5">
    <name type="scientific">Wujia chipingensis</name>
    <dbReference type="NCBI Taxonomy" id="2763670"/>
    <lineage>
        <taxon>Bacteria</taxon>
        <taxon>Bacillati</taxon>
        <taxon>Bacillota</taxon>
        <taxon>Clostridia</taxon>
        <taxon>Lachnospirales</taxon>
        <taxon>Lachnospiraceae</taxon>
        <taxon>Wujia</taxon>
    </lineage>
</organism>